<sequence>MTGSLHVISDELRAHAQHTRAAQAATNLAVDAAHQVTPGGWANAYGVICQFFPLGVRPLAEIGIDIVKRISESLGLTADQLGQTADAYQRAEEDQAHRMRQIHDRMDGNAKPPAVAGAGPAPERVESPAPTHRVSPPPNVPGDAPGAGPGQQATR</sequence>
<dbReference type="Proteomes" id="UP000298860">
    <property type="component" value="Unassembled WGS sequence"/>
</dbReference>
<evidence type="ECO:0000313" key="3">
    <source>
        <dbReference type="Proteomes" id="UP000298860"/>
    </source>
</evidence>
<evidence type="ECO:0000256" key="1">
    <source>
        <dbReference type="SAM" id="MobiDB-lite"/>
    </source>
</evidence>
<dbReference type="Pfam" id="PF10824">
    <property type="entry name" value="T7SS_ESX_EspC"/>
    <property type="match status" value="1"/>
</dbReference>
<keyword evidence="3" id="KW-1185">Reference proteome</keyword>
<feature type="region of interest" description="Disordered" evidence="1">
    <location>
        <begin position="86"/>
        <end position="155"/>
    </location>
</feature>
<organism evidence="2 3">
    <name type="scientific">Gandjariella thermophila</name>
    <dbReference type="NCBI Taxonomy" id="1931992"/>
    <lineage>
        <taxon>Bacteria</taxon>
        <taxon>Bacillati</taxon>
        <taxon>Actinomycetota</taxon>
        <taxon>Actinomycetes</taxon>
        <taxon>Pseudonocardiales</taxon>
        <taxon>Pseudonocardiaceae</taxon>
        <taxon>Gandjariella</taxon>
    </lineage>
</organism>
<proteinExistence type="predicted"/>
<accession>A0A4D4JEM4</accession>
<evidence type="ECO:0000313" key="2">
    <source>
        <dbReference type="EMBL" id="GDY32303.1"/>
    </source>
</evidence>
<dbReference type="AlphaFoldDB" id="A0A4D4JEM4"/>
<dbReference type="RefSeq" id="WP_192909637.1">
    <property type="nucleotide sequence ID" value="NZ_BJFL01000023.1"/>
</dbReference>
<feature type="compositionally biased region" description="Low complexity" evidence="1">
    <location>
        <begin position="112"/>
        <end position="122"/>
    </location>
</feature>
<dbReference type="InterPro" id="IPR022536">
    <property type="entry name" value="EspC"/>
</dbReference>
<gene>
    <name evidence="2" type="ORF">GTS_39360</name>
</gene>
<comment type="caution">
    <text evidence="2">The sequence shown here is derived from an EMBL/GenBank/DDBJ whole genome shotgun (WGS) entry which is preliminary data.</text>
</comment>
<evidence type="ECO:0008006" key="4">
    <source>
        <dbReference type="Google" id="ProtNLM"/>
    </source>
</evidence>
<dbReference type="GO" id="GO:0009306">
    <property type="term" value="P:protein secretion"/>
    <property type="evidence" value="ECO:0007669"/>
    <property type="project" value="InterPro"/>
</dbReference>
<protein>
    <recommendedName>
        <fullName evidence="4">ESX-1 secretion-associated protein</fullName>
    </recommendedName>
</protein>
<feature type="compositionally biased region" description="Basic and acidic residues" evidence="1">
    <location>
        <begin position="89"/>
        <end position="108"/>
    </location>
</feature>
<dbReference type="EMBL" id="BJFL01000023">
    <property type="protein sequence ID" value="GDY32303.1"/>
    <property type="molecule type" value="Genomic_DNA"/>
</dbReference>
<reference evidence="3" key="1">
    <citation type="submission" date="2019-04" db="EMBL/GenBank/DDBJ databases">
        <title>Draft genome sequence of Pseudonocardiaceae bacterium SL3-2-4.</title>
        <authorList>
            <person name="Ningsih F."/>
            <person name="Yokota A."/>
            <person name="Sakai Y."/>
            <person name="Nanatani K."/>
            <person name="Yabe S."/>
            <person name="Oetari A."/>
            <person name="Sjamsuridzal W."/>
        </authorList>
    </citation>
    <scope>NUCLEOTIDE SEQUENCE [LARGE SCALE GENOMIC DNA]</scope>
    <source>
        <strain evidence="3">SL3-2-4</strain>
    </source>
</reference>
<name>A0A4D4JEM4_9PSEU</name>